<organism evidence="2 3">
    <name type="scientific">Streptomyces nigra</name>
    <dbReference type="NCBI Taxonomy" id="1827580"/>
    <lineage>
        <taxon>Bacteria</taxon>
        <taxon>Bacillati</taxon>
        <taxon>Actinomycetota</taxon>
        <taxon>Actinomycetes</taxon>
        <taxon>Kitasatosporales</taxon>
        <taxon>Streptomycetaceae</taxon>
        <taxon>Streptomyces</taxon>
    </lineage>
</organism>
<keyword evidence="3" id="KW-1185">Reference proteome</keyword>
<evidence type="ECO:0000313" key="2">
    <source>
        <dbReference type="EMBL" id="WTO82008.1"/>
    </source>
</evidence>
<sequence length="130" mass="13941">MTPEELAAAADPATLGNYLSELPQQPHHHGPLTSIRQDEFQGHRIVIKTTYEITVDGEPLTAPLIVSNDGQVHCHALPTYEFRSATDTIRALIENFPDDFPGGDHPGGDHGNGGHPGHHQAPGTDREGSA</sequence>
<feature type="region of interest" description="Disordered" evidence="1">
    <location>
        <begin position="95"/>
        <end position="130"/>
    </location>
</feature>
<reference evidence="2 3" key="1">
    <citation type="submission" date="2022-10" db="EMBL/GenBank/DDBJ databases">
        <title>The complete genomes of actinobacterial strains from the NBC collection.</title>
        <authorList>
            <person name="Joergensen T.S."/>
            <person name="Alvarez Arevalo M."/>
            <person name="Sterndorff E.B."/>
            <person name="Faurdal D."/>
            <person name="Vuksanovic O."/>
            <person name="Mourched A.-S."/>
            <person name="Charusanti P."/>
            <person name="Shaw S."/>
            <person name="Blin K."/>
            <person name="Weber T."/>
        </authorList>
    </citation>
    <scope>NUCLEOTIDE SEQUENCE [LARGE SCALE GENOMIC DNA]</scope>
    <source>
        <strain evidence="2 3">NBC_00206</strain>
    </source>
</reference>
<gene>
    <name evidence="2" type="ORF">OHU27_06085</name>
</gene>
<evidence type="ECO:0000313" key="3">
    <source>
        <dbReference type="Proteomes" id="UP001622690"/>
    </source>
</evidence>
<dbReference type="RefSeq" id="WP_406256944.1">
    <property type="nucleotide sequence ID" value="NZ_CP108125.1"/>
</dbReference>
<evidence type="ECO:0000256" key="1">
    <source>
        <dbReference type="SAM" id="MobiDB-lite"/>
    </source>
</evidence>
<accession>A0ABZ1IQ36</accession>
<proteinExistence type="predicted"/>
<dbReference type="EMBL" id="CP108125">
    <property type="protein sequence ID" value="WTO82008.1"/>
    <property type="molecule type" value="Genomic_DNA"/>
</dbReference>
<name>A0ABZ1IQ36_9ACTN</name>
<dbReference type="Proteomes" id="UP001622690">
    <property type="component" value="Chromosome"/>
</dbReference>
<protein>
    <submittedName>
        <fullName evidence="2">Uncharacterized protein</fullName>
    </submittedName>
</protein>